<reference evidence="7" key="1">
    <citation type="submission" date="2020-08" db="EMBL/GenBank/DDBJ databases">
        <title>Spodoptera exigua strain:BAW_Kor-Di-RS1 Genome sequencing and assembly.</title>
        <authorList>
            <person name="Kim J."/>
            <person name="Nam H.Y."/>
            <person name="Kwon M."/>
            <person name="Choi J.H."/>
            <person name="Cho S.R."/>
            <person name="Kim G.-H."/>
        </authorList>
    </citation>
    <scope>NUCLEOTIDE SEQUENCE</scope>
    <source>
        <strain evidence="7">BAW_Kor-Di-RS1</strain>
        <tissue evidence="7">Whole-body</tissue>
    </source>
</reference>
<feature type="non-terminal residue" evidence="7">
    <location>
        <position position="150"/>
    </location>
</feature>
<dbReference type="InterPro" id="IPR006612">
    <property type="entry name" value="THAP_Znf"/>
</dbReference>
<organism evidence="7 8">
    <name type="scientific">Spodoptera exigua</name>
    <name type="common">Beet armyworm</name>
    <name type="synonym">Noctua fulgens</name>
    <dbReference type="NCBI Taxonomy" id="7107"/>
    <lineage>
        <taxon>Eukaryota</taxon>
        <taxon>Metazoa</taxon>
        <taxon>Ecdysozoa</taxon>
        <taxon>Arthropoda</taxon>
        <taxon>Hexapoda</taxon>
        <taxon>Insecta</taxon>
        <taxon>Pterygota</taxon>
        <taxon>Neoptera</taxon>
        <taxon>Endopterygota</taxon>
        <taxon>Lepidoptera</taxon>
        <taxon>Glossata</taxon>
        <taxon>Ditrysia</taxon>
        <taxon>Noctuoidea</taxon>
        <taxon>Noctuidae</taxon>
        <taxon>Amphipyrinae</taxon>
        <taxon>Spodoptera</taxon>
    </lineage>
</organism>
<evidence type="ECO:0000256" key="2">
    <source>
        <dbReference type="ARBA" id="ARBA00022771"/>
    </source>
</evidence>
<keyword evidence="8" id="KW-1185">Reference proteome</keyword>
<sequence length="150" mass="17796">MSPSYYKYCIVPECKNTTIKTPNKLFIYAPNDKNTRTKWLKLAKRHDVDKLSTKSRMYFCEDHFDLPNDMENYMEYHVMGSVSQVRMKPGCMPKKFTCQPDRKTLTSKTTERRYVAKKRRIMVFEECEKQFEESNIVLEPSSSKEIAFCS</sequence>
<dbReference type="Pfam" id="PF05485">
    <property type="entry name" value="THAP"/>
    <property type="match status" value="1"/>
</dbReference>
<proteinExistence type="predicted"/>
<feature type="domain" description="THAP-type" evidence="6">
    <location>
        <begin position="1"/>
        <end position="96"/>
    </location>
</feature>
<keyword evidence="3" id="KW-0862">Zinc</keyword>
<dbReference type="SUPFAM" id="SSF57716">
    <property type="entry name" value="Glucocorticoid receptor-like (DNA-binding domain)"/>
    <property type="match status" value="1"/>
</dbReference>
<comment type="caution">
    <text evidence="7">The sequence shown here is derived from an EMBL/GenBank/DDBJ whole genome shotgun (WGS) entry which is preliminary data.</text>
</comment>
<dbReference type="AlphaFoldDB" id="A0A835L5Y0"/>
<evidence type="ECO:0000313" key="7">
    <source>
        <dbReference type="EMBL" id="KAF9419618.1"/>
    </source>
</evidence>
<evidence type="ECO:0000256" key="5">
    <source>
        <dbReference type="PROSITE-ProRule" id="PRU00309"/>
    </source>
</evidence>
<evidence type="ECO:0000256" key="3">
    <source>
        <dbReference type="ARBA" id="ARBA00022833"/>
    </source>
</evidence>
<name>A0A835L5Y0_SPOEX</name>
<gene>
    <name evidence="7" type="ORF">HW555_003896</name>
</gene>
<evidence type="ECO:0000256" key="4">
    <source>
        <dbReference type="ARBA" id="ARBA00023125"/>
    </source>
</evidence>
<keyword evidence="4 5" id="KW-0238">DNA-binding</keyword>
<evidence type="ECO:0000259" key="6">
    <source>
        <dbReference type="PROSITE" id="PS50950"/>
    </source>
</evidence>
<dbReference type="EMBL" id="JACKWZ010000041">
    <property type="protein sequence ID" value="KAF9419618.1"/>
    <property type="molecule type" value="Genomic_DNA"/>
</dbReference>
<keyword evidence="1" id="KW-0479">Metal-binding</keyword>
<accession>A0A835L5Y0</accession>
<protein>
    <recommendedName>
        <fullName evidence="6">THAP-type domain-containing protein</fullName>
    </recommendedName>
</protein>
<keyword evidence="2 5" id="KW-0863">Zinc-finger</keyword>
<evidence type="ECO:0000313" key="8">
    <source>
        <dbReference type="Proteomes" id="UP000648187"/>
    </source>
</evidence>
<dbReference type="SMART" id="SM00980">
    <property type="entry name" value="THAP"/>
    <property type="match status" value="1"/>
</dbReference>
<dbReference type="GO" id="GO:0008270">
    <property type="term" value="F:zinc ion binding"/>
    <property type="evidence" value="ECO:0007669"/>
    <property type="project" value="UniProtKB-KW"/>
</dbReference>
<dbReference type="Proteomes" id="UP000648187">
    <property type="component" value="Unassembled WGS sequence"/>
</dbReference>
<dbReference type="GO" id="GO:0003677">
    <property type="term" value="F:DNA binding"/>
    <property type="evidence" value="ECO:0007669"/>
    <property type="project" value="UniProtKB-UniRule"/>
</dbReference>
<evidence type="ECO:0000256" key="1">
    <source>
        <dbReference type="ARBA" id="ARBA00022723"/>
    </source>
</evidence>
<dbReference type="PROSITE" id="PS50950">
    <property type="entry name" value="ZF_THAP"/>
    <property type="match status" value="1"/>
</dbReference>